<keyword evidence="1" id="KW-0677">Repeat</keyword>
<name>A0ABX9ATF5_9ENTR</name>
<evidence type="ECO:0000313" key="5">
    <source>
        <dbReference type="EMBL" id="QZN98051.1"/>
    </source>
</evidence>
<dbReference type="PANTHER" id="PTHR24201">
    <property type="entry name" value="ANK_REP_REGION DOMAIN-CONTAINING PROTEIN"/>
    <property type="match status" value="1"/>
</dbReference>
<protein>
    <submittedName>
        <fullName evidence="5">Ankyrin repeat domain-containing protein</fullName>
    </submittedName>
</protein>
<proteinExistence type="predicted"/>
<evidence type="ECO:0000256" key="4">
    <source>
        <dbReference type="SAM" id="MobiDB-lite"/>
    </source>
</evidence>
<dbReference type="InterPro" id="IPR050776">
    <property type="entry name" value="Ank_Repeat/CDKN_Inhibitor"/>
</dbReference>
<dbReference type="PROSITE" id="PS50088">
    <property type="entry name" value="ANK_REPEAT"/>
    <property type="match status" value="2"/>
</dbReference>
<dbReference type="PANTHER" id="PTHR24201:SF2">
    <property type="entry name" value="ANKYRIN REPEAT DOMAIN-CONTAINING PROTEIN 42"/>
    <property type="match status" value="1"/>
</dbReference>
<keyword evidence="6" id="KW-1185">Reference proteome</keyword>
<accession>A0ABX9ATF5</accession>
<dbReference type="EMBL" id="CP081864">
    <property type="protein sequence ID" value="QZN98051.1"/>
    <property type="molecule type" value="Genomic_DNA"/>
</dbReference>
<keyword evidence="2 3" id="KW-0040">ANK repeat</keyword>
<sequence length="232" mass="25457">MDASELFSPTVVAVLHSVQKGDAAGARYSLSQGTDLNVQGKEGVTPLQWLIYQTQDKRAVQQALTLGADPNFKDGAGDSAVNTLAGAKDPEWLRLMLDAGGNPNAIGRRGQPALFAAIGEDRWDNVRLLIARGADIELADEAKTTSVHYAAYLNKYQMVHWLIEQGAQVETYSATGSSLAWRVYESVSIMAQQSPEYPWLLKVQQQLRDKGVSFPPRSPAQMRAQWEKGRTP</sequence>
<evidence type="ECO:0000256" key="2">
    <source>
        <dbReference type="ARBA" id="ARBA00023043"/>
    </source>
</evidence>
<evidence type="ECO:0000256" key="1">
    <source>
        <dbReference type="ARBA" id="ARBA00022737"/>
    </source>
</evidence>
<evidence type="ECO:0000313" key="6">
    <source>
        <dbReference type="Proteomes" id="UP000825886"/>
    </source>
</evidence>
<dbReference type="InterPro" id="IPR036770">
    <property type="entry name" value="Ankyrin_rpt-contain_sf"/>
</dbReference>
<reference evidence="5 6" key="1">
    <citation type="submission" date="2021-08" db="EMBL/GenBank/DDBJ databases">
        <title>Culture and genomic analysis of Symbiopectobacterium purcellii sp. nov. gen. nov., isolated from the leafhopper Empoasca decipiens.</title>
        <authorList>
            <person name="Nadal-Jimenez P."/>
            <person name="Siozios S."/>
            <person name="Halliday N."/>
            <person name="Camara M."/>
            <person name="Hurst G.D.D."/>
        </authorList>
    </citation>
    <scope>NUCLEOTIDE SEQUENCE [LARGE SCALE GENOMIC DNA]</scope>
    <source>
        <strain evidence="5 6">SyEd1</strain>
    </source>
</reference>
<feature type="repeat" description="ANK" evidence="3">
    <location>
        <begin position="109"/>
        <end position="141"/>
    </location>
</feature>
<dbReference type="SUPFAM" id="SSF48403">
    <property type="entry name" value="Ankyrin repeat"/>
    <property type="match status" value="1"/>
</dbReference>
<dbReference type="RefSeq" id="WP_222161072.1">
    <property type="nucleotide sequence ID" value="NZ_CP081864.1"/>
</dbReference>
<organism evidence="5 6">
    <name type="scientific">Symbiopectobacterium purcellii</name>
    <dbReference type="NCBI Taxonomy" id="2871826"/>
    <lineage>
        <taxon>Bacteria</taxon>
        <taxon>Pseudomonadati</taxon>
        <taxon>Pseudomonadota</taxon>
        <taxon>Gammaproteobacteria</taxon>
        <taxon>Enterobacterales</taxon>
        <taxon>Enterobacteriaceae</taxon>
    </lineage>
</organism>
<dbReference type="InterPro" id="IPR002110">
    <property type="entry name" value="Ankyrin_rpt"/>
</dbReference>
<feature type="region of interest" description="Disordered" evidence="4">
    <location>
        <begin position="211"/>
        <end position="232"/>
    </location>
</feature>
<dbReference type="Gene3D" id="1.25.40.20">
    <property type="entry name" value="Ankyrin repeat-containing domain"/>
    <property type="match status" value="1"/>
</dbReference>
<dbReference type="Proteomes" id="UP000825886">
    <property type="component" value="Chromosome"/>
</dbReference>
<dbReference type="SMART" id="SM00248">
    <property type="entry name" value="ANK"/>
    <property type="match status" value="4"/>
</dbReference>
<evidence type="ECO:0000256" key="3">
    <source>
        <dbReference type="PROSITE-ProRule" id="PRU00023"/>
    </source>
</evidence>
<gene>
    <name evidence="5" type="ORF">K6K13_12455</name>
</gene>
<feature type="repeat" description="ANK" evidence="3">
    <location>
        <begin position="142"/>
        <end position="174"/>
    </location>
</feature>
<dbReference type="Pfam" id="PF12796">
    <property type="entry name" value="Ank_2"/>
    <property type="match status" value="1"/>
</dbReference>